<name>B9XHV0_PEDPL</name>
<reference evidence="1 2" key="1">
    <citation type="journal article" date="2011" name="J. Bacteriol.">
        <title>Genome sequence of 'Pedosphaera parvula' Ellin514, an aerobic Verrucomicrobial isolate from pasture soil.</title>
        <authorList>
            <person name="Kant R."/>
            <person name="van Passel M.W."/>
            <person name="Sangwan P."/>
            <person name="Palva A."/>
            <person name="Lucas S."/>
            <person name="Copeland A."/>
            <person name="Lapidus A."/>
            <person name="Glavina Del Rio T."/>
            <person name="Dalin E."/>
            <person name="Tice H."/>
            <person name="Bruce D."/>
            <person name="Goodwin L."/>
            <person name="Pitluck S."/>
            <person name="Chertkov O."/>
            <person name="Larimer F.W."/>
            <person name="Land M.L."/>
            <person name="Hauser L."/>
            <person name="Brettin T.S."/>
            <person name="Detter J.C."/>
            <person name="Han S."/>
            <person name="de Vos W.M."/>
            <person name="Janssen P.H."/>
            <person name="Smidt H."/>
        </authorList>
    </citation>
    <scope>NUCLEOTIDE SEQUENCE [LARGE SCALE GENOMIC DNA]</scope>
    <source>
        <strain evidence="1 2">Ellin514</strain>
    </source>
</reference>
<keyword evidence="2" id="KW-1185">Reference proteome</keyword>
<accession>B9XHV0</accession>
<dbReference type="AlphaFoldDB" id="B9XHV0"/>
<proteinExistence type="predicted"/>
<sequence>MPKREKVRKKYLLIGSWVNGDEYATELEYTVSKGRNCFRVRAVDRYDGEEAEVYDLKWNKEELTFAAYWNSTGRLLKCRLKALSENRVDFTYTYTAQEMWHRKLES</sequence>
<comment type="caution">
    <text evidence="1">The sequence shown here is derived from an EMBL/GenBank/DDBJ whole genome shotgun (WGS) entry which is preliminary data.</text>
</comment>
<dbReference type="RefSeq" id="WP_007415394.1">
    <property type="nucleotide sequence ID" value="NZ_ABOX02000015.1"/>
</dbReference>
<evidence type="ECO:0000313" key="1">
    <source>
        <dbReference type="EMBL" id="EEF60678.1"/>
    </source>
</evidence>
<organism evidence="1 2">
    <name type="scientific">Pedosphaera parvula (strain Ellin514)</name>
    <dbReference type="NCBI Taxonomy" id="320771"/>
    <lineage>
        <taxon>Bacteria</taxon>
        <taxon>Pseudomonadati</taxon>
        <taxon>Verrucomicrobiota</taxon>
        <taxon>Pedosphaerae</taxon>
        <taxon>Pedosphaerales</taxon>
        <taxon>Pedosphaeraceae</taxon>
        <taxon>Pedosphaera</taxon>
    </lineage>
</organism>
<protein>
    <submittedName>
        <fullName evidence="1">Uncharacterized protein</fullName>
    </submittedName>
</protein>
<dbReference type="EMBL" id="ABOX02000015">
    <property type="protein sequence ID" value="EEF60678.1"/>
    <property type="molecule type" value="Genomic_DNA"/>
</dbReference>
<gene>
    <name evidence="1" type="ORF">Cflav_PD6269</name>
</gene>
<dbReference type="Proteomes" id="UP000003688">
    <property type="component" value="Unassembled WGS sequence"/>
</dbReference>
<evidence type="ECO:0000313" key="2">
    <source>
        <dbReference type="Proteomes" id="UP000003688"/>
    </source>
</evidence>